<evidence type="ECO:0000256" key="1">
    <source>
        <dbReference type="ARBA" id="ARBA00009369"/>
    </source>
</evidence>
<dbReference type="PANTHER" id="PTHR34138">
    <property type="entry name" value="CELL SHAPE-DETERMINING PROTEIN MREC"/>
    <property type="match status" value="1"/>
</dbReference>
<evidence type="ECO:0000256" key="3">
    <source>
        <dbReference type="ARBA" id="ARBA00022960"/>
    </source>
</evidence>
<reference evidence="9 10" key="1">
    <citation type="submission" date="2017-12" db="EMBL/GenBank/DDBJ databases">
        <title>Phylogenetic diversity of female urinary microbiome.</title>
        <authorList>
            <person name="Thomas-White K."/>
            <person name="Wolfe A.J."/>
        </authorList>
    </citation>
    <scope>NUCLEOTIDE SEQUENCE [LARGE SCALE GENOMIC DNA]</scope>
    <source>
        <strain evidence="9 10">UMB0898</strain>
    </source>
</reference>
<keyword evidence="6" id="KW-0175">Coiled coil</keyword>
<dbReference type="Pfam" id="PF04085">
    <property type="entry name" value="MreC"/>
    <property type="match status" value="1"/>
</dbReference>
<dbReference type="AlphaFoldDB" id="A0A2I1K3X6"/>
<protein>
    <recommendedName>
        <fullName evidence="2 5">Cell shape-determining protein MreC</fullName>
    </recommendedName>
    <alternativeName>
        <fullName evidence="4 5">Cell shape protein MreC</fullName>
    </alternativeName>
</protein>
<evidence type="ECO:0000256" key="5">
    <source>
        <dbReference type="PIRNR" id="PIRNR038471"/>
    </source>
</evidence>
<evidence type="ECO:0000313" key="10">
    <source>
        <dbReference type="Proteomes" id="UP000234384"/>
    </source>
</evidence>
<dbReference type="InterPro" id="IPR042177">
    <property type="entry name" value="Cell/Rod_1"/>
</dbReference>
<evidence type="ECO:0000313" key="9">
    <source>
        <dbReference type="EMBL" id="PKY90350.1"/>
    </source>
</evidence>
<dbReference type="OrthoDB" id="9792313at2"/>
<evidence type="ECO:0000256" key="4">
    <source>
        <dbReference type="ARBA" id="ARBA00032089"/>
    </source>
</evidence>
<dbReference type="PIRSF" id="PIRSF038471">
    <property type="entry name" value="MreC"/>
    <property type="match status" value="1"/>
</dbReference>
<dbReference type="Gene3D" id="2.40.10.340">
    <property type="entry name" value="Rod shape-determining protein MreC, domain 1"/>
    <property type="match status" value="1"/>
</dbReference>
<accession>A0A2I1K3X6</accession>
<comment type="similarity">
    <text evidence="1 5">Belongs to the MreC family.</text>
</comment>
<dbReference type="GO" id="GO:0005886">
    <property type="term" value="C:plasma membrane"/>
    <property type="evidence" value="ECO:0007669"/>
    <property type="project" value="TreeGrafter"/>
</dbReference>
<dbReference type="GO" id="GO:0008360">
    <property type="term" value="P:regulation of cell shape"/>
    <property type="evidence" value="ECO:0007669"/>
    <property type="project" value="UniProtKB-KW"/>
</dbReference>
<dbReference type="PANTHER" id="PTHR34138:SF1">
    <property type="entry name" value="CELL SHAPE-DETERMINING PROTEIN MREC"/>
    <property type="match status" value="1"/>
</dbReference>
<dbReference type="InterPro" id="IPR042175">
    <property type="entry name" value="Cell/Rod_MreC_2"/>
</dbReference>
<comment type="caution">
    <text evidence="9">The sequence shown here is derived from an EMBL/GenBank/DDBJ whole genome shotgun (WGS) entry which is preliminary data.</text>
</comment>
<dbReference type="NCBIfam" id="TIGR00219">
    <property type="entry name" value="mreC"/>
    <property type="match status" value="1"/>
</dbReference>
<evidence type="ECO:0000259" key="8">
    <source>
        <dbReference type="Pfam" id="PF04085"/>
    </source>
</evidence>
<dbReference type="InterPro" id="IPR055342">
    <property type="entry name" value="MreC_beta-barrel_core"/>
</dbReference>
<feature type="transmembrane region" description="Helical" evidence="7">
    <location>
        <begin position="7"/>
        <end position="25"/>
    </location>
</feature>
<keyword evidence="3 5" id="KW-0133">Cell shape</keyword>
<name>A0A2I1K3X6_9LACT</name>
<keyword evidence="7" id="KW-0812">Transmembrane</keyword>
<keyword evidence="7" id="KW-1133">Transmembrane helix</keyword>
<feature type="domain" description="Rod shape-determining protein MreC beta-barrel core" evidence="8">
    <location>
        <begin position="119"/>
        <end position="272"/>
    </location>
</feature>
<dbReference type="Proteomes" id="UP000234384">
    <property type="component" value="Unassembled WGS sequence"/>
</dbReference>
<dbReference type="EMBL" id="PKHE01000003">
    <property type="protein sequence ID" value="PKY90350.1"/>
    <property type="molecule type" value="Genomic_DNA"/>
</dbReference>
<gene>
    <name evidence="9" type="primary">mreC</name>
    <name evidence="9" type="ORF">CYJ57_01625</name>
</gene>
<comment type="function">
    <text evidence="5">Involved in formation and maintenance of cell shape.</text>
</comment>
<keyword evidence="7" id="KW-0472">Membrane</keyword>
<dbReference type="Gene3D" id="2.40.10.350">
    <property type="entry name" value="Rod shape-determining protein MreC, domain 2"/>
    <property type="match status" value="1"/>
</dbReference>
<dbReference type="InterPro" id="IPR007221">
    <property type="entry name" value="MreC"/>
</dbReference>
<evidence type="ECO:0000256" key="7">
    <source>
        <dbReference type="SAM" id="Phobius"/>
    </source>
</evidence>
<sequence>MLNNKKIIGALIGSIVVIALLFYSITNGTSNVISSAFNETGAWVGRVFSNPVNGVVRFVDSIDNLINTHEENQRLKLKIDEIDELQVKVVDLETENEKMRQELKLTEVLGNYDIIHGTVISRNPDQWMETLTINLGQNDGITKDMAVMAGNGLIGRIVEVNPTSSKVELLTTQQQNNSMVAARVQTQGESSANGVISSYNRRNGHYLMTQVDPSAEIMPGDMVITSGLGGVIPSRLLIGKVAETYMDEYGLFQVVEVIPAGEMTDIRFVTVIRREGRNES</sequence>
<proteinExistence type="inferred from homology"/>
<feature type="coiled-coil region" evidence="6">
    <location>
        <begin position="75"/>
        <end position="109"/>
    </location>
</feature>
<dbReference type="RefSeq" id="WP_006701086.1">
    <property type="nucleotide sequence ID" value="NZ_PKHE01000003.1"/>
</dbReference>
<evidence type="ECO:0000256" key="6">
    <source>
        <dbReference type="SAM" id="Coils"/>
    </source>
</evidence>
<dbReference type="CDD" id="cd14686">
    <property type="entry name" value="bZIP"/>
    <property type="match status" value="1"/>
</dbReference>
<evidence type="ECO:0000256" key="2">
    <source>
        <dbReference type="ARBA" id="ARBA00013855"/>
    </source>
</evidence>
<organism evidence="9 10">
    <name type="scientific">Falseniella ignava</name>
    <dbReference type="NCBI Taxonomy" id="137730"/>
    <lineage>
        <taxon>Bacteria</taxon>
        <taxon>Bacillati</taxon>
        <taxon>Bacillota</taxon>
        <taxon>Bacilli</taxon>
        <taxon>Lactobacillales</taxon>
        <taxon>Aerococcaceae</taxon>
        <taxon>Falseniella</taxon>
    </lineage>
</organism>